<dbReference type="Proteomes" id="UP000027730">
    <property type="component" value="Unassembled WGS sequence"/>
</dbReference>
<feature type="non-terminal residue" evidence="3">
    <location>
        <position position="170"/>
    </location>
</feature>
<proteinExistence type="predicted"/>
<protein>
    <recommendedName>
        <fullName evidence="2">Oxidoreductase-like domain-containing protein</fullName>
    </recommendedName>
</protein>
<dbReference type="RefSeq" id="XP_013424495.1">
    <property type="nucleotide sequence ID" value="XM_013569041.1"/>
</dbReference>
<dbReference type="Pfam" id="PF09791">
    <property type="entry name" value="Oxidored-like"/>
    <property type="match status" value="1"/>
</dbReference>
<dbReference type="HOGENOM" id="CLU_062297_2_1_1"/>
<dbReference type="AlphaFoldDB" id="A0A074WB53"/>
<dbReference type="EMBL" id="KL584717">
    <property type="protein sequence ID" value="KEQ70355.1"/>
    <property type="molecule type" value="Genomic_DNA"/>
</dbReference>
<name>A0A074WB53_9PEZI</name>
<dbReference type="InterPro" id="IPR019180">
    <property type="entry name" value="Oxidoreductase-like_N"/>
</dbReference>
<feature type="non-terminal residue" evidence="3">
    <location>
        <position position="1"/>
    </location>
</feature>
<dbReference type="InterPro" id="IPR039251">
    <property type="entry name" value="OXLD1"/>
</dbReference>
<reference evidence="3 4" key="1">
    <citation type="journal article" date="2014" name="BMC Genomics">
        <title>Genome sequencing of four Aureobasidium pullulans varieties: biotechnological potential, stress tolerance, and description of new species.</title>
        <authorList>
            <person name="Gostin Ar C."/>
            <person name="Ohm R.A."/>
            <person name="Kogej T."/>
            <person name="Sonjak S."/>
            <person name="Turk M."/>
            <person name="Zajc J."/>
            <person name="Zalar P."/>
            <person name="Grube M."/>
            <person name="Sun H."/>
            <person name="Han J."/>
            <person name="Sharma A."/>
            <person name="Chiniquy J."/>
            <person name="Ngan C.Y."/>
            <person name="Lipzen A."/>
            <person name="Barry K."/>
            <person name="Grigoriev I.V."/>
            <person name="Gunde-Cimerman N."/>
        </authorList>
    </citation>
    <scope>NUCLEOTIDE SEQUENCE [LARGE SCALE GENOMIC DNA]</scope>
    <source>
        <strain evidence="3 4">CBS 147.97</strain>
    </source>
</reference>
<organism evidence="3 4">
    <name type="scientific">Aureobasidium namibiae CBS 147.97</name>
    <dbReference type="NCBI Taxonomy" id="1043004"/>
    <lineage>
        <taxon>Eukaryota</taxon>
        <taxon>Fungi</taxon>
        <taxon>Dikarya</taxon>
        <taxon>Ascomycota</taxon>
        <taxon>Pezizomycotina</taxon>
        <taxon>Dothideomycetes</taxon>
        <taxon>Dothideomycetidae</taxon>
        <taxon>Dothideales</taxon>
        <taxon>Saccotheciaceae</taxon>
        <taxon>Aureobasidium</taxon>
    </lineage>
</organism>
<evidence type="ECO:0000313" key="4">
    <source>
        <dbReference type="Proteomes" id="UP000027730"/>
    </source>
</evidence>
<evidence type="ECO:0000259" key="2">
    <source>
        <dbReference type="Pfam" id="PF09791"/>
    </source>
</evidence>
<dbReference type="OrthoDB" id="10064411at2759"/>
<sequence length="170" mass="17979">TTTPATSSLEATKAQTLAKARIVFGSSGSSRREDLSSASKTIAGVKVPPKPKEPSGDDCCMSGCVNCVWDIYREEFEEWKLASESAKEALKASQTVAQGQNAAQGDAAVVQGVGSGVGEAMSMDDDGGGSEALWLGEDVKGAEEEKDPFADVPVGIREFMRTEKMLKQRQ</sequence>
<feature type="region of interest" description="Disordered" evidence="1">
    <location>
        <begin position="118"/>
        <end position="148"/>
    </location>
</feature>
<accession>A0A074WB53</accession>
<feature type="domain" description="Oxidoreductase-like" evidence="2">
    <location>
        <begin position="41"/>
        <end position="87"/>
    </location>
</feature>
<dbReference type="GeneID" id="25407738"/>
<evidence type="ECO:0000256" key="1">
    <source>
        <dbReference type="SAM" id="MobiDB-lite"/>
    </source>
</evidence>
<dbReference type="PANTHER" id="PTHR21193:SF3">
    <property type="entry name" value="OXIDOREDUCTASE-LIKE DOMAIN-CONTAINING PROTEIN 1"/>
    <property type="match status" value="1"/>
</dbReference>
<keyword evidence="4" id="KW-1185">Reference proteome</keyword>
<feature type="compositionally biased region" description="Basic and acidic residues" evidence="1">
    <location>
        <begin position="137"/>
        <end position="148"/>
    </location>
</feature>
<evidence type="ECO:0000313" key="3">
    <source>
        <dbReference type="EMBL" id="KEQ70355.1"/>
    </source>
</evidence>
<gene>
    <name evidence="3" type="ORF">M436DRAFT_12741</name>
</gene>
<dbReference type="STRING" id="1043004.A0A074WB53"/>
<feature type="region of interest" description="Disordered" evidence="1">
    <location>
        <begin position="27"/>
        <end position="56"/>
    </location>
</feature>
<dbReference type="PANTHER" id="PTHR21193">
    <property type="entry name" value="OXIDOREDUCTASE-LIKE DOMAIN-CONTAINING PROTEIN 1"/>
    <property type="match status" value="1"/>
</dbReference>
<dbReference type="GO" id="GO:0005739">
    <property type="term" value="C:mitochondrion"/>
    <property type="evidence" value="ECO:0007669"/>
    <property type="project" value="TreeGrafter"/>
</dbReference>